<sequence>MHLTGQIPKVAEENIVQIWLDSYDDMFSDFDPRPYSKRMWSDDFIIQIRKVIKDHPKKISVLRILLPGKEKQEMVEKDLIKRLSNFFEARRNEVLRSRKETIYKGILYIFLGILVMLTTEYLTYINKDKFSWHLLLRVFEPLGWFLLWMGLDIIVDSRKSIHDISFFSKLAAARIEFAVY</sequence>
<dbReference type="OrthoDB" id="1493650at2"/>
<keyword evidence="1" id="KW-1133">Transmembrane helix</keyword>
<evidence type="ECO:0000313" key="2">
    <source>
        <dbReference type="EMBL" id="AVR45576.1"/>
    </source>
</evidence>
<dbReference type="KEGG" id="grs:C7S20_10035"/>
<protein>
    <recommendedName>
        <fullName evidence="4">SMODS and SLOG-associating 2TM effector domain-containing protein</fullName>
    </recommendedName>
</protein>
<evidence type="ECO:0000256" key="1">
    <source>
        <dbReference type="SAM" id="Phobius"/>
    </source>
</evidence>
<keyword evidence="1" id="KW-0472">Membrane</keyword>
<dbReference type="RefSeq" id="WP_107012353.1">
    <property type="nucleotide sequence ID" value="NZ_CP028136.1"/>
</dbReference>
<organism evidence="2 3">
    <name type="scientific">Christiangramia fulva</name>
    <dbReference type="NCBI Taxonomy" id="2126553"/>
    <lineage>
        <taxon>Bacteria</taxon>
        <taxon>Pseudomonadati</taxon>
        <taxon>Bacteroidota</taxon>
        <taxon>Flavobacteriia</taxon>
        <taxon>Flavobacteriales</taxon>
        <taxon>Flavobacteriaceae</taxon>
        <taxon>Christiangramia</taxon>
    </lineage>
</organism>
<dbReference type="Proteomes" id="UP000241507">
    <property type="component" value="Chromosome"/>
</dbReference>
<feature type="transmembrane region" description="Helical" evidence="1">
    <location>
        <begin position="105"/>
        <end position="124"/>
    </location>
</feature>
<name>A0A2R3Z5M0_9FLAO</name>
<feature type="transmembrane region" description="Helical" evidence="1">
    <location>
        <begin position="130"/>
        <end position="151"/>
    </location>
</feature>
<evidence type="ECO:0000313" key="3">
    <source>
        <dbReference type="Proteomes" id="UP000241507"/>
    </source>
</evidence>
<evidence type="ECO:0008006" key="4">
    <source>
        <dbReference type="Google" id="ProtNLM"/>
    </source>
</evidence>
<dbReference type="EMBL" id="CP028136">
    <property type="protein sequence ID" value="AVR45576.1"/>
    <property type="molecule type" value="Genomic_DNA"/>
</dbReference>
<gene>
    <name evidence="2" type="ORF">C7S20_10035</name>
</gene>
<accession>A0A2R3Z5M0</accession>
<keyword evidence="3" id="KW-1185">Reference proteome</keyword>
<reference evidence="3" key="1">
    <citation type="submission" date="2018-03" db="EMBL/GenBank/DDBJ databases">
        <title>Gramella fulva sp. nov., isolated from a dry surface of tidal flat.</title>
        <authorList>
            <person name="Hwang S.H."/>
            <person name="Hwang W.M."/>
            <person name="Kang K."/>
            <person name="Ahn T.-Y."/>
        </authorList>
    </citation>
    <scope>NUCLEOTIDE SEQUENCE [LARGE SCALE GENOMIC DNA]</scope>
    <source>
        <strain evidence="3">SH35</strain>
    </source>
</reference>
<dbReference type="AlphaFoldDB" id="A0A2R3Z5M0"/>
<keyword evidence="1" id="KW-0812">Transmembrane</keyword>
<proteinExistence type="predicted"/>